<proteinExistence type="predicted"/>
<dbReference type="PROSITE" id="PS50199">
    <property type="entry name" value="ZF_RANBP2_2"/>
    <property type="match status" value="1"/>
</dbReference>
<dbReference type="EMBL" id="JAELYA010000005">
    <property type="protein sequence ID" value="MBO3276334.1"/>
    <property type="molecule type" value="Genomic_DNA"/>
</dbReference>
<keyword evidence="1" id="KW-0479">Metal-binding</keyword>
<protein>
    <recommendedName>
        <fullName evidence="4">RanBP2-type domain-containing protein</fullName>
    </recommendedName>
</protein>
<gene>
    <name evidence="5" type="ORF">JFY56_13955</name>
</gene>
<keyword evidence="6" id="KW-1185">Reference proteome</keyword>
<comment type="caution">
    <text evidence="5">The sequence shown here is derived from an EMBL/GenBank/DDBJ whole genome shotgun (WGS) entry which is preliminary data.</text>
</comment>
<feature type="domain" description="RanBP2-type" evidence="4">
    <location>
        <begin position="2"/>
        <end position="31"/>
    </location>
</feature>
<dbReference type="PROSITE" id="PS01358">
    <property type="entry name" value="ZF_RANBP2_1"/>
    <property type="match status" value="1"/>
</dbReference>
<accession>A0ABS3TRM9</accession>
<evidence type="ECO:0000313" key="5">
    <source>
        <dbReference type="EMBL" id="MBO3276334.1"/>
    </source>
</evidence>
<dbReference type="Proteomes" id="UP000669060">
    <property type="component" value="Unassembled WGS sequence"/>
</dbReference>
<dbReference type="InterPro" id="IPR001876">
    <property type="entry name" value="Znf_RanBP2"/>
</dbReference>
<evidence type="ECO:0000256" key="2">
    <source>
        <dbReference type="ARBA" id="ARBA00022771"/>
    </source>
</evidence>
<keyword evidence="2" id="KW-0863">Zinc-finger</keyword>
<evidence type="ECO:0000256" key="3">
    <source>
        <dbReference type="ARBA" id="ARBA00022833"/>
    </source>
</evidence>
<evidence type="ECO:0000259" key="4">
    <source>
        <dbReference type="PROSITE" id="PS50199"/>
    </source>
</evidence>
<name>A0ABS3TRM9_9PSED</name>
<evidence type="ECO:0000256" key="1">
    <source>
        <dbReference type="ARBA" id="ARBA00022723"/>
    </source>
</evidence>
<dbReference type="InterPro" id="IPR018652">
    <property type="entry name" value="DUF2082_NA-bd_Znr"/>
</dbReference>
<sequence>MTAYRWTCLACDEPNDADSSSCIKCGCPSNASAVEVEAHRHKMLTVQGKEYRCQKCNHDKYQVGETRNAGGLMSSVFEIETEKFSFIACARCGYTEFYRGEKSMLRNLFDLYF</sequence>
<dbReference type="Pfam" id="PF09855">
    <property type="entry name" value="Zn_ribbon_13"/>
    <property type="match status" value="1"/>
</dbReference>
<reference evidence="5 6" key="1">
    <citation type="submission" date="2020-12" db="EMBL/GenBank/DDBJ databases">
        <title>Pseudomonas schmalbachii sp. nov. isolated from millipede gut.</title>
        <authorList>
            <person name="Shelomi M."/>
        </authorList>
    </citation>
    <scope>NUCLEOTIDE SEQUENCE [LARGE SCALE GENOMIC DNA]</scope>
    <source>
        <strain evidence="5 6">Milli4</strain>
    </source>
</reference>
<dbReference type="RefSeq" id="WP_208314384.1">
    <property type="nucleotide sequence ID" value="NZ_JAELYA010000005.1"/>
</dbReference>
<evidence type="ECO:0000313" key="6">
    <source>
        <dbReference type="Proteomes" id="UP000669060"/>
    </source>
</evidence>
<organism evidence="5 6">
    <name type="scientific">Pseudomonas schmalbachii</name>
    <dbReference type="NCBI Taxonomy" id="2816993"/>
    <lineage>
        <taxon>Bacteria</taxon>
        <taxon>Pseudomonadati</taxon>
        <taxon>Pseudomonadota</taxon>
        <taxon>Gammaproteobacteria</taxon>
        <taxon>Pseudomonadales</taxon>
        <taxon>Pseudomonadaceae</taxon>
        <taxon>Pseudomonas</taxon>
    </lineage>
</organism>
<keyword evidence="3" id="KW-0862">Zinc</keyword>